<sequence length="355" mass="38222">MSRAPRTTKAAEMEEDEDLPVRSNPDLFGHDAAAATLEKAARSGRLPHAWMAAGPPGIGKATLGYRFARWLMAGMAEKPAAEGAPPLHLAPEHPTFRRIAAGAHADLRALRPNTGDTGVKKVIRVDDARAAIRFMAMTPAEGGWRFVLVDGAELLQPQAANALLKTLEEPPPRAVLMLTTAAPDRLLPTILSRVRRLDLSPLAEVPMDTLLRRLLPELNPTERGALARIAQGSPGRALMLAEGEGLAIQAMVDEVLNGLAQGDRRRWHALAEGVAAKRDGSSFATFMALLRQAISTAVRSAARGQAPPPWLALRPLAEWSTLWDSLGRLAAETDGLSLDRKQAVLTALGWLSPRR</sequence>
<gene>
    <name evidence="2" type="ORF">SAMN02745775_104316</name>
</gene>
<dbReference type="InterPro" id="IPR027417">
    <property type="entry name" value="P-loop_NTPase"/>
</dbReference>
<dbReference type="GO" id="GO:0006261">
    <property type="term" value="P:DNA-templated DNA replication"/>
    <property type="evidence" value="ECO:0007669"/>
    <property type="project" value="TreeGrafter"/>
</dbReference>
<accession>A0A1I4AZ61</accession>
<dbReference type="GO" id="GO:0009360">
    <property type="term" value="C:DNA polymerase III complex"/>
    <property type="evidence" value="ECO:0007669"/>
    <property type="project" value="TreeGrafter"/>
</dbReference>
<dbReference type="InterPro" id="IPR050238">
    <property type="entry name" value="DNA_Rep/Repair_Clamp_Loader"/>
</dbReference>
<dbReference type="Proteomes" id="UP000199473">
    <property type="component" value="Unassembled WGS sequence"/>
</dbReference>
<dbReference type="EMBL" id="FOSQ01000004">
    <property type="protein sequence ID" value="SFK61805.1"/>
    <property type="molecule type" value="Genomic_DNA"/>
</dbReference>
<protein>
    <submittedName>
        <fullName evidence="2">DNA polymerase-3 subunit delta</fullName>
    </submittedName>
</protein>
<name>A0A1I4AZ61_9PROT</name>
<evidence type="ECO:0000313" key="2">
    <source>
        <dbReference type="EMBL" id="SFK61805.1"/>
    </source>
</evidence>
<keyword evidence="3" id="KW-1185">Reference proteome</keyword>
<dbReference type="RefSeq" id="WP_245762079.1">
    <property type="nucleotide sequence ID" value="NZ_FOSQ01000004.1"/>
</dbReference>
<evidence type="ECO:0000313" key="3">
    <source>
        <dbReference type="Proteomes" id="UP000199473"/>
    </source>
</evidence>
<dbReference type="SUPFAM" id="SSF52540">
    <property type="entry name" value="P-loop containing nucleoside triphosphate hydrolases"/>
    <property type="match status" value="1"/>
</dbReference>
<organism evidence="2 3">
    <name type="scientific">Falsiroseomonas stagni DSM 19981</name>
    <dbReference type="NCBI Taxonomy" id="1123062"/>
    <lineage>
        <taxon>Bacteria</taxon>
        <taxon>Pseudomonadati</taxon>
        <taxon>Pseudomonadota</taxon>
        <taxon>Alphaproteobacteria</taxon>
        <taxon>Acetobacterales</taxon>
        <taxon>Roseomonadaceae</taxon>
        <taxon>Falsiroseomonas</taxon>
    </lineage>
</organism>
<dbReference type="Gene3D" id="3.40.50.300">
    <property type="entry name" value="P-loop containing nucleotide triphosphate hydrolases"/>
    <property type="match status" value="1"/>
</dbReference>
<dbReference type="AlphaFoldDB" id="A0A1I4AZ61"/>
<dbReference type="STRING" id="1123062.SAMN02745775_104316"/>
<proteinExistence type="predicted"/>
<dbReference type="PANTHER" id="PTHR11669">
    <property type="entry name" value="REPLICATION FACTOR C / DNA POLYMERASE III GAMMA-TAU SUBUNIT"/>
    <property type="match status" value="1"/>
</dbReference>
<feature type="region of interest" description="Disordered" evidence="1">
    <location>
        <begin position="1"/>
        <end position="25"/>
    </location>
</feature>
<dbReference type="NCBIfam" id="NF005677">
    <property type="entry name" value="PRK07471.1"/>
    <property type="match status" value="1"/>
</dbReference>
<dbReference type="Pfam" id="PF13177">
    <property type="entry name" value="DNA_pol3_delta2"/>
    <property type="match status" value="1"/>
</dbReference>
<dbReference type="PANTHER" id="PTHR11669:SF8">
    <property type="entry name" value="DNA POLYMERASE III SUBUNIT DELTA"/>
    <property type="match status" value="1"/>
</dbReference>
<evidence type="ECO:0000256" key="1">
    <source>
        <dbReference type="SAM" id="MobiDB-lite"/>
    </source>
</evidence>
<reference evidence="2 3" key="1">
    <citation type="submission" date="2016-10" db="EMBL/GenBank/DDBJ databases">
        <authorList>
            <person name="de Groot N.N."/>
        </authorList>
    </citation>
    <scope>NUCLEOTIDE SEQUENCE [LARGE SCALE GENOMIC DNA]</scope>
    <source>
        <strain evidence="2 3">DSM 19981</strain>
    </source>
</reference>